<feature type="domain" description="Transcriptional repressor PaaX-like central Cas2-like" evidence="7">
    <location>
        <begin position="97"/>
        <end position="177"/>
    </location>
</feature>
<evidence type="ECO:0000259" key="7">
    <source>
        <dbReference type="Pfam" id="PF20803"/>
    </source>
</evidence>
<keyword evidence="6" id="KW-0051">Antiviral defense</keyword>
<evidence type="ECO:0000256" key="3">
    <source>
        <dbReference type="ARBA" id="ARBA00022759"/>
    </source>
</evidence>
<keyword evidence="3 8" id="KW-0255">Endonuclease</keyword>
<evidence type="ECO:0000256" key="6">
    <source>
        <dbReference type="ARBA" id="ARBA00023118"/>
    </source>
</evidence>
<organism evidence="8 9">
    <name type="scientific">Candidatus Beckwithbacteria bacterium RIFCSPHIGHO2_12_FULL_47_17</name>
    <dbReference type="NCBI Taxonomy" id="1797460"/>
    <lineage>
        <taxon>Bacteria</taxon>
        <taxon>Candidatus Beckwithiibacteriota</taxon>
    </lineage>
</organism>
<evidence type="ECO:0000256" key="1">
    <source>
        <dbReference type="ARBA" id="ARBA00022722"/>
    </source>
</evidence>
<dbReference type="InterPro" id="IPR048846">
    <property type="entry name" value="PaaX-like_central"/>
</dbReference>
<dbReference type="Pfam" id="PF20803">
    <property type="entry name" value="PaaX_M"/>
    <property type="match status" value="1"/>
</dbReference>
<dbReference type="InterPro" id="IPR021127">
    <property type="entry name" value="CRISPR_associated_Cas2"/>
</dbReference>
<dbReference type="EMBL" id="MEZN01000007">
    <property type="protein sequence ID" value="OGD56874.1"/>
    <property type="molecule type" value="Genomic_DNA"/>
</dbReference>
<proteinExistence type="predicted"/>
<dbReference type="GO" id="GO:0006351">
    <property type="term" value="P:DNA-templated transcription"/>
    <property type="evidence" value="ECO:0007669"/>
    <property type="project" value="TreeGrafter"/>
</dbReference>
<gene>
    <name evidence="8" type="ORF">A3E73_02590</name>
</gene>
<dbReference type="SUPFAM" id="SSF143430">
    <property type="entry name" value="TTP0101/SSO1404-like"/>
    <property type="match status" value="1"/>
</dbReference>
<evidence type="ECO:0000313" key="9">
    <source>
        <dbReference type="Proteomes" id="UP000176791"/>
    </source>
</evidence>
<evidence type="ECO:0000256" key="2">
    <source>
        <dbReference type="ARBA" id="ARBA00022723"/>
    </source>
</evidence>
<name>A0A1F5DPA0_9BACT</name>
<protein>
    <submittedName>
        <fullName evidence="8">CRISPR-associated endonuclease Cas2</fullName>
    </submittedName>
</protein>
<keyword evidence="5" id="KW-0460">Magnesium</keyword>
<dbReference type="Proteomes" id="UP000176791">
    <property type="component" value="Unassembled WGS sequence"/>
</dbReference>
<keyword evidence="1" id="KW-0540">Nuclease</keyword>
<evidence type="ECO:0000313" key="8">
    <source>
        <dbReference type="EMBL" id="OGD56874.1"/>
    </source>
</evidence>
<keyword evidence="4" id="KW-0378">Hydrolase</keyword>
<sequence>MAKKLRMVDRLLLGLAFIDEVLGDPIRLGNLAHQYGKLGFWVPRNYQGGPFKQLLYRMLKTGSIEKRVTNGEPELILTGSGRKLVERKFSMFKQQQKHWDGYWRLIIFDIPEKERNKRQRLRNKLLELGFGMWQKSIYLSPFDWEEDMVEFLQAEKFLGQAWVLTAKHKLLGEAKDLAASVWRLNQLNDEYESLSERLMGGREPLNKICYDYSVLLANDPCLPRELLPGGWAAFKVRQLIKDVTNKYPIG</sequence>
<accession>A0A1F5DPA0</accession>
<dbReference type="NCBIfam" id="TIGR01573">
    <property type="entry name" value="cas2"/>
    <property type="match status" value="1"/>
</dbReference>
<dbReference type="AlphaFoldDB" id="A0A1F5DPA0"/>
<keyword evidence="2" id="KW-0479">Metal-binding</keyword>
<reference evidence="8 9" key="1">
    <citation type="journal article" date="2016" name="Nat. Commun.">
        <title>Thousands of microbial genomes shed light on interconnected biogeochemical processes in an aquifer system.</title>
        <authorList>
            <person name="Anantharaman K."/>
            <person name="Brown C.T."/>
            <person name="Hug L.A."/>
            <person name="Sharon I."/>
            <person name="Castelle C.J."/>
            <person name="Probst A.J."/>
            <person name="Thomas B.C."/>
            <person name="Singh A."/>
            <person name="Wilkins M.J."/>
            <person name="Karaoz U."/>
            <person name="Brodie E.L."/>
            <person name="Williams K.H."/>
            <person name="Hubbard S.S."/>
            <person name="Banfield J.F."/>
        </authorList>
    </citation>
    <scope>NUCLEOTIDE SEQUENCE [LARGE SCALE GENOMIC DNA]</scope>
</reference>
<evidence type="ECO:0000256" key="5">
    <source>
        <dbReference type="ARBA" id="ARBA00022842"/>
    </source>
</evidence>
<dbReference type="GO" id="GO:0004521">
    <property type="term" value="F:RNA endonuclease activity"/>
    <property type="evidence" value="ECO:0007669"/>
    <property type="project" value="InterPro"/>
</dbReference>
<dbReference type="PANTHER" id="PTHR30319:SF1">
    <property type="entry name" value="TRANSCRIPTIONAL REPRESSOR PAAX"/>
    <property type="match status" value="1"/>
</dbReference>
<dbReference type="STRING" id="1797460.A3E73_02590"/>
<dbReference type="Gene3D" id="3.30.70.2650">
    <property type="match status" value="1"/>
</dbReference>
<evidence type="ECO:0000256" key="4">
    <source>
        <dbReference type="ARBA" id="ARBA00022801"/>
    </source>
</evidence>
<dbReference type="PANTHER" id="PTHR30319">
    <property type="entry name" value="PHENYLACETIC ACID REGULATOR-RELATED TRANSCRIPTIONAL REPRESSOR"/>
    <property type="match status" value="1"/>
</dbReference>
<dbReference type="GO" id="GO:0043571">
    <property type="term" value="P:maintenance of CRISPR repeat elements"/>
    <property type="evidence" value="ECO:0007669"/>
    <property type="project" value="InterPro"/>
</dbReference>
<comment type="caution">
    <text evidence="8">The sequence shown here is derived from an EMBL/GenBank/DDBJ whole genome shotgun (WGS) entry which is preliminary data.</text>
</comment>